<dbReference type="AlphaFoldDB" id="A0A1H3RV24"/>
<accession>A0A1H3RV24</accession>
<dbReference type="Proteomes" id="UP000242415">
    <property type="component" value="Unassembled WGS sequence"/>
</dbReference>
<evidence type="ECO:0000256" key="5">
    <source>
        <dbReference type="SAM" id="Phobius"/>
    </source>
</evidence>
<evidence type="ECO:0000256" key="2">
    <source>
        <dbReference type="ARBA" id="ARBA00023125"/>
    </source>
</evidence>
<keyword evidence="5" id="KW-0472">Membrane</keyword>
<name>A0A1H3RV24_9ACTN</name>
<protein>
    <recommendedName>
        <fullName evidence="6">AP2/ERF domain-containing protein</fullName>
    </recommendedName>
</protein>
<keyword evidence="3" id="KW-0804">Transcription</keyword>
<evidence type="ECO:0000313" key="7">
    <source>
        <dbReference type="EMBL" id="SDZ29584.1"/>
    </source>
</evidence>
<dbReference type="PROSITE" id="PS51032">
    <property type="entry name" value="AP2_ERF"/>
    <property type="match status" value="1"/>
</dbReference>
<keyword evidence="5" id="KW-0812">Transmembrane</keyword>
<proteinExistence type="predicted"/>
<keyword evidence="5" id="KW-1133">Transmembrane helix</keyword>
<dbReference type="GO" id="GO:0003677">
    <property type="term" value="F:DNA binding"/>
    <property type="evidence" value="ECO:0007669"/>
    <property type="project" value="UniProtKB-KW"/>
</dbReference>
<feature type="compositionally biased region" description="Low complexity" evidence="4">
    <location>
        <begin position="229"/>
        <end position="259"/>
    </location>
</feature>
<keyword evidence="1" id="KW-0805">Transcription regulation</keyword>
<organism evidence="7 8">
    <name type="scientific">Micromonospora pattaloongensis</name>
    <dbReference type="NCBI Taxonomy" id="405436"/>
    <lineage>
        <taxon>Bacteria</taxon>
        <taxon>Bacillati</taxon>
        <taxon>Actinomycetota</taxon>
        <taxon>Actinomycetes</taxon>
        <taxon>Micromonosporales</taxon>
        <taxon>Micromonosporaceae</taxon>
        <taxon>Micromonospora</taxon>
    </lineage>
</organism>
<feature type="region of interest" description="Disordered" evidence="4">
    <location>
        <begin position="229"/>
        <end position="269"/>
    </location>
</feature>
<keyword evidence="8" id="KW-1185">Reference proteome</keyword>
<dbReference type="STRING" id="405436.SAMN05444365_109111"/>
<evidence type="ECO:0000256" key="4">
    <source>
        <dbReference type="SAM" id="MobiDB-lite"/>
    </source>
</evidence>
<dbReference type="OrthoDB" id="3297285at2"/>
<reference evidence="8" key="1">
    <citation type="submission" date="2016-10" db="EMBL/GenBank/DDBJ databases">
        <authorList>
            <person name="Varghese N."/>
            <person name="Submissions S."/>
        </authorList>
    </citation>
    <scope>NUCLEOTIDE SEQUENCE [LARGE SCALE GENOMIC DNA]</scope>
    <source>
        <strain evidence="8">DSM 45245</strain>
    </source>
</reference>
<dbReference type="RefSeq" id="WP_091560228.1">
    <property type="nucleotide sequence ID" value="NZ_FNPH01000009.1"/>
</dbReference>
<sequence>METPLSALLLDVPQATVIWLVLLAAAALAVGGLVAFPVRTRRGVAGRIRRAALSPDPRLAAEADELTRYAEEVSVASERAATTAHRRRQEWLATQEAAESAWQAYDAAEAGVRRLTAAAALPLPRTPRTPAEYADREQYLHRAALRAYRRKQLSVGQLIAALAHDDGWDPRRHPVAQELALARIVRDGLRARQRAAAERERAAWRDADIAAAAARSLRDEALAAAARARAARQQLTTPPALRRPAARPARPRTATTALRPHGRPETRLV</sequence>
<dbReference type="EMBL" id="FNPH01000009">
    <property type="protein sequence ID" value="SDZ29584.1"/>
    <property type="molecule type" value="Genomic_DNA"/>
</dbReference>
<feature type="domain" description="AP2/ERF" evidence="6">
    <location>
        <begin position="40"/>
        <end position="124"/>
    </location>
</feature>
<feature type="transmembrane region" description="Helical" evidence="5">
    <location>
        <begin position="17"/>
        <end position="38"/>
    </location>
</feature>
<evidence type="ECO:0000256" key="3">
    <source>
        <dbReference type="ARBA" id="ARBA00023163"/>
    </source>
</evidence>
<dbReference type="GO" id="GO:0003700">
    <property type="term" value="F:DNA-binding transcription factor activity"/>
    <property type="evidence" value="ECO:0007669"/>
    <property type="project" value="InterPro"/>
</dbReference>
<gene>
    <name evidence="7" type="ORF">SAMN05444365_109111</name>
</gene>
<evidence type="ECO:0000259" key="6">
    <source>
        <dbReference type="PROSITE" id="PS51032"/>
    </source>
</evidence>
<dbReference type="InterPro" id="IPR001471">
    <property type="entry name" value="AP2/ERF_dom"/>
</dbReference>
<evidence type="ECO:0000256" key="1">
    <source>
        <dbReference type="ARBA" id="ARBA00023015"/>
    </source>
</evidence>
<evidence type="ECO:0000313" key="8">
    <source>
        <dbReference type="Proteomes" id="UP000242415"/>
    </source>
</evidence>
<keyword evidence="2" id="KW-0238">DNA-binding</keyword>